<keyword evidence="3 8" id="KW-0349">Heme</keyword>
<evidence type="ECO:0000256" key="2">
    <source>
        <dbReference type="ARBA" id="ARBA00010617"/>
    </source>
</evidence>
<dbReference type="PANTHER" id="PTHR24305">
    <property type="entry name" value="CYTOCHROME P450"/>
    <property type="match status" value="1"/>
</dbReference>
<keyword evidence="6 8" id="KW-0408">Iron</keyword>
<feature type="binding site" description="axial binding residue" evidence="8">
    <location>
        <position position="449"/>
    </location>
    <ligand>
        <name>heme</name>
        <dbReference type="ChEBI" id="CHEBI:30413"/>
    </ligand>
    <ligandPart>
        <name>Fe</name>
        <dbReference type="ChEBI" id="CHEBI:18248"/>
    </ligandPart>
</feature>
<evidence type="ECO:0000256" key="7">
    <source>
        <dbReference type="ARBA" id="ARBA00023033"/>
    </source>
</evidence>
<gene>
    <name evidence="10" type="ORF">JX265_001027</name>
</gene>
<dbReference type="Proteomes" id="UP000829685">
    <property type="component" value="Unassembled WGS sequence"/>
</dbReference>
<dbReference type="InterPro" id="IPR050121">
    <property type="entry name" value="Cytochrome_P450_monoxygenase"/>
</dbReference>
<sequence>MSSIPSNYLVLLSPTSLTGTGLGLFVLWYILSSVVAWYRLRHIPGPFIASFSYLWHMGNIFLGCASPEHIALKRYGSLVRTGPNYVVTDDPNILRRINGARSSWPRDSWYTSSRFDPNYHMLSLLDTAARDTIKAKLTSGYSGRDVQIENGVNTQIEFLVETIRSRYLSTSTRHQPTDLAQVIRYFTLDVITHLSYGTSFGFLAAEQDLYDYTNSVDRFIRAITLSVDIPLFRWIAYSPLLTGIMPKASDKSGMGKLIGIGQKIVNERFQDNEKHAPDMLGSFMRHGATREECVSETMLTLIAGSDTTATAIRSTMLYLISTPRVYNRLKAEIQEAASDNRVSSPIGVDEAKRLPYLQAVILEGFRMRPPVVYGQYKAAPPGGETINGVFIPGGTAVGQNAVAMMRSEKAFGAGVDLFRPERFLECSEEARREMERTVGLVFGTGRWMCAGRTVAWVELNKIFFELLRAFDFQPIYPTKPVDEESYALFTHKNMWVAITETA</sequence>
<keyword evidence="9" id="KW-0472">Membrane</keyword>
<dbReference type="Gene3D" id="1.10.630.10">
    <property type="entry name" value="Cytochrome P450"/>
    <property type="match status" value="1"/>
</dbReference>
<evidence type="ECO:0000256" key="8">
    <source>
        <dbReference type="PIRSR" id="PIRSR602401-1"/>
    </source>
</evidence>
<keyword evidence="9" id="KW-0812">Transmembrane</keyword>
<reference evidence="10" key="1">
    <citation type="submission" date="2021-03" db="EMBL/GenBank/DDBJ databases">
        <title>Revisited historic fungal species revealed as producer of novel bioactive compounds through whole genome sequencing and comparative genomics.</title>
        <authorList>
            <person name="Vignolle G.A."/>
            <person name="Hochenegger N."/>
            <person name="Mach R.L."/>
            <person name="Mach-Aigner A.R."/>
            <person name="Javad Rahimi M."/>
            <person name="Salim K.A."/>
            <person name="Chan C.M."/>
            <person name="Lim L.B.L."/>
            <person name="Cai F."/>
            <person name="Druzhinina I.S."/>
            <person name="U'Ren J.M."/>
            <person name="Derntl C."/>
        </authorList>
    </citation>
    <scope>NUCLEOTIDE SEQUENCE</scope>
    <source>
        <strain evidence="10">TUCIM 5799</strain>
    </source>
</reference>
<evidence type="ECO:0000256" key="3">
    <source>
        <dbReference type="ARBA" id="ARBA00022617"/>
    </source>
</evidence>
<dbReference type="PRINTS" id="PR00463">
    <property type="entry name" value="EP450I"/>
</dbReference>
<dbReference type="CDD" id="cd11060">
    <property type="entry name" value="CYP57A1-like"/>
    <property type="match status" value="1"/>
</dbReference>
<evidence type="ECO:0000313" key="10">
    <source>
        <dbReference type="EMBL" id="KAI1880787.1"/>
    </source>
</evidence>
<dbReference type="InterPro" id="IPR002401">
    <property type="entry name" value="Cyt_P450_E_grp-I"/>
</dbReference>
<evidence type="ECO:0000256" key="1">
    <source>
        <dbReference type="ARBA" id="ARBA00001971"/>
    </source>
</evidence>
<keyword evidence="4 8" id="KW-0479">Metal-binding</keyword>
<accession>A0A9P9WWW5</accession>
<dbReference type="PANTHER" id="PTHR24305:SF77">
    <property type="entry name" value="CYTOCHROME P450 MONOOXYGENASE"/>
    <property type="match status" value="1"/>
</dbReference>
<name>A0A9P9WWW5_9PEZI</name>
<dbReference type="GO" id="GO:0016705">
    <property type="term" value="F:oxidoreductase activity, acting on paired donors, with incorporation or reduction of molecular oxygen"/>
    <property type="evidence" value="ECO:0007669"/>
    <property type="project" value="InterPro"/>
</dbReference>
<dbReference type="GO" id="GO:0020037">
    <property type="term" value="F:heme binding"/>
    <property type="evidence" value="ECO:0007669"/>
    <property type="project" value="InterPro"/>
</dbReference>
<comment type="cofactor">
    <cofactor evidence="1 8">
        <name>heme</name>
        <dbReference type="ChEBI" id="CHEBI:30413"/>
    </cofactor>
</comment>
<dbReference type="InterPro" id="IPR036396">
    <property type="entry name" value="Cyt_P450_sf"/>
</dbReference>
<dbReference type="InterPro" id="IPR001128">
    <property type="entry name" value="Cyt_P450"/>
</dbReference>
<keyword evidence="11" id="KW-1185">Reference proteome</keyword>
<dbReference type="Pfam" id="PF00067">
    <property type="entry name" value="p450"/>
    <property type="match status" value="1"/>
</dbReference>
<organism evidence="10 11">
    <name type="scientific">Neoarthrinium moseri</name>
    <dbReference type="NCBI Taxonomy" id="1658444"/>
    <lineage>
        <taxon>Eukaryota</taxon>
        <taxon>Fungi</taxon>
        <taxon>Dikarya</taxon>
        <taxon>Ascomycota</taxon>
        <taxon>Pezizomycotina</taxon>
        <taxon>Sordariomycetes</taxon>
        <taxon>Xylariomycetidae</taxon>
        <taxon>Amphisphaeriales</taxon>
        <taxon>Apiosporaceae</taxon>
        <taxon>Neoarthrinium</taxon>
    </lineage>
</organism>
<dbReference type="GO" id="GO:0004497">
    <property type="term" value="F:monooxygenase activity"/>
    <property type="evidence" value="ECO:0007669"/>
    <property type="project" value="UniProtKB-KW"/>
</dbReference>
<comment type="similarity">
    <text evidence="2">Belongs to the cytochrome P450 family.</text>
</comment>
<feature type="transmembrane region" description="Helical" evidence="9">
    <location>
        <begin position="20"/>
        <end position="40"/>
    </location>
</feature>
<evidence type="ECO:0000256" key="4">
    <source>
        <dbReference type="ARBA" id="ARBA00022723"/>
    </source>
</evidence>
<dbReference type="EMBL" id="JAFIMR010000002">
    <property type="protein sequence ID" value="KAI1880787.1"/>
    <property type="molecule type" value="Genomic_DNA"/>
</dbReference>
<dbReference type="AlphaFoldDB" id="A0A9P9WWW5"/>
<evidence type="ECO:0000256" key="6">
    <source>
        <dbReference type="ARBA" id="ARBA00023004"/>
    </source>
</evidence>
<protein>
    <recommendedName>
        <fullName evidence="12">Cytochrome P450</fullName>
    </recommendedName>
</protein>
<evidence type="ECO:0000256" key="9">
    <source>
        <dbReference type="SAM" id="Phobius"/>
    </source>
</evidence>
<comment type="caution">
    <text evidence="10">The sequence shown here is derived from an EMBL/GenBank/DDBJ whole genome shotgun (WGS) entry which is preliminary data.</text>
</comment>
<evidence type="ECO:0008006" key="12">
    <source>
        <dbReference type="Google" id="ProtNLM"/>
    </source>
</evidence>
<proteinExistence type="inferred from homology"/>
<keyword evidence="5" id="KW-0560">Oxidoreductase</keyword>
<keyword evidence="9" id="KW-1133">Transmembrane helix</keyword>
<dbReference type="SUPFAM" id="SSF48264">
    <property type="entry name" value="Cytochrome P450"/>
    <property type="match status" value="1"/>
</dbReference>
<keyword evidence="7" id="KW-0503">Monooxygenase</keyword>
<dbReference type="PRINTS" id="PR00385">
    <property type="entry name" value="P450"/>
</dbReference>
<evidence type="ECO:0000256" key="5">
    <source>
        <dbReference type="ARBA" id="ARBA00023002"/>
    </source>
</evidence>
<evidence type="ECO:0000313" key="11">
    <source>
        <dbReference type="Proteomes" id="UP000829685"/>
    </source>
</evidence>
<dbReference type="GO" id="GO:0005506">
    <property type="term" value="F:iron ion binding"/>
    <property type="evidence" value="ECO:0007669"/>
    <property type="project" value="InterPro"/>
</dbReference>